<comment type="similarity">
    <text evidence="5">Belongs to the autoinducer synthase family.</text>
</comment>
<dbReference type="InterPro" id="IPR001690">
    <property type="entry name" value="Autoind_synthase"/>
</dbReference>
<keyword evidence="4 5" id="KW-0071">Autoinducer synthesis</keyword>
<protein>
    <recommendedName>
        <fullName evidence="8">Acyl-homoserine-lactone synthase</fullName>
    </recommendedName>
</protein>
<dbReference type="GO" id="GO:0009372">
    <property type="term" value="P:quorum sensing"/>
    <property type="evidence" value="ECO:0007669"/>
    <property type="project" value="UniProtKB-UniRule"/>
</dbReference>
<name>A0A255YLW3_9SPHN</name>
<evidence type="ECO:0000256" key="2">
    <source>
        <dbReference type="ARBA" id="ARBA00022679"/>
    </source>
</evidence>
<dbReference type="InterPro" id="IPR016181">
    <property type="entry name" value="Acyl_CoA_acyltransferase"/>
</dbReference>
<dbReference type="PROSITE" id="PS51187">
    <property type="entry name" value="AUTOINDUCER_SYNTH_2"/>
    <property type="match status" value="1"/>
</dbReference>
<dbReference type="Gene3D" id="3.40.630.30">
    <property type="match status" value="1"/>
</dbReference>
<reference evidence="6 7" key="1">
    <citation type="submission" date="2017-07" db="EMBL/GenBank/DDBJ databases">
        <title>Sandarakinorhabdus cyanobacteriorum sp. nov., a novel bacterium isolated from cyanobacterial aggregates in a eutrophic lake.</title>
        <authorList>
            <person name="Cai H."/>
        </authorList>
    </citation>
    <scope>NUCLEOTIDE SEQUENCE [LARGE SCALE GENOMIC DNA]</scope>
    <source>
        <strain evidence="6 7">TH057</strain>
    </source>
</reference>
<proteinExistence type="inferred from homology"/>
<comment type="caution">
    <text evidence="6">The sequence shown here is derived from an EMBL/GenBank/DDBJ whole genome shotgun (WGS) entry which is preliminary data.</text>
</comment>
<dbReference type="OrthoDB" id="6169313at2"/>
<evidence type="ECO:0000256" key="3">
    <source>
        <dbReference type="ARBA" id="ARBA00022691"/>
    </source>
</evidence>
<dbReference type="PANTHER" id="PTHR39322:SF1">
    <property type="entry name" value="ISOVALERYL-HOMOSERINE LACTONE SYNTHASE"/>
    <property type="match status" value="1"/>
</dbReference>
<dbReference type="AlphaFoldDB" id="A0A255YLW3"/>
<dbReference type="Pfam" id="PF00765">
    <property type="entry name" value="Autoind_synth"/>
    <property type="match status" value="1"/>
</dbReference>
<keyword evidence="1 5" id="KW-0673">Quorum sensing</keyword>
<accession>A0A255YLW3</accession>
<evidence type="ECO:0000313" key="7">
    <source>
        <dbReference type="Proteomes" id="UP000216991"/>
    </source>
</evidence>
<dbReference type="SUPFAM" id="SSF55729">
    <property type="entry name" value="Acyl-CoA N-acyltransferases (Nat)"/>
    <property type="match status" value="1"/>
</dbReference>
<organism evidence="6 7">
    <name type="scientific">Sandarakinorhabdus cyanobacteriorum</name>
    <dbReference type="NCBI Taxonomy" id="1981098"/>
    <lineage>
        <taxon>Bacteria</taxon>
        <taxon>Pseudomonadati</taxon>
        <taxon>Pseudomonadota</taxon>
        <taxon>Alphaproteobacteria</taxon>
        <taxon>Sphingomonadales</taxon>
        <taxon>Sphingosinicellaceae</taxon>
        <taxon>Sandarakinorhabdus</taxon>
    </lineage>
</organism>
<evidence type="ECO:0000313" key="6">
    <source>
        <dbReference type="EMBL" id="OYQ30148.1"/>
    </source>
</evidence>
<keyword evidence="2" id="KW-0808">Transferase</keyword>
<dbReference type="PANTHER" id="PTHR39322">
    <property type="entry name" value="ACYL-HOMOSERINE-LACTONE SYNTHASE"/>
    <property type="match status" value="1"/>
</dbReference>
<dbReference type="Proteomes" id="UP000216991">
    <property type="component" value="Unassembled WGS sequence"/>
</dbReference>
<evidence type="ECO:0000256" key="4">
    <source>
        <dbReference type="ARBA" id="ARBA00022929"/>
    </source>
</evidence>
<dbReference type="GO" id="GO:0016740">
    <property type="term" value="F:transferase activity"/>
    <property type="evidence" value="ECO:0007669"/>
    <property type="project" value="UniProtKB-KW"/>
</dbReference>
<gene>
    <name evidence="6" type="ORF">CHU93_06770</name>
</gene>
<evidence type="ECO:0008006" key="8">
    <source>
        <dbReference type="Google" id="ProtNLM"/>
    </source>
</evidence>
<evidence type="ECO:0000256" key="1">
    <source>
        <dbReference type="ARBA" id="ARBA00022654"/>
    </source>
</evidence>
<dbReference type="EMBL" id="NOXT01000101">
    <property type="protein sequence ID" value="OYQ30148.1"/>
    <property type="molecule type" value="Genomic_DNA"/>
</dbReference>
<sequence length="259" mass="28505">MAQRRQPPPACPCCKGNICMFGTARAGTSHDITAIPGPWEDANGQARAIRLHHRGAVPALRSAMLRDRKIVLIDRLGWDLQSPDGLHEIDEYDQDETLYLIVHQPETGRHLGSVRLLPSTAPHLLGDHFAHLCLDGVPRGPDVCEITRLVTAPGLTRAEALQVRRQLSIALFEHALEAGITRYTMVTHMPWLPSLLSIGWDAEPLGMPAGEGVDAVAALQIFVNAATLHRLRAAWAMPPRVLPTAWLRPEIDRREQAAS</sequence>
<evidence type="ECO:0000256" key="5">
    <source>
        <dbReference type="PROSITE-ProRule" id="PRU00533"/>
    </source>
</evidence>
<keyword evidence="7" id="KW-1185">Reference proteome</keyword>
<dbReference type="GO" id="GO:0007165">
    <property type="term" value="P:signal transduction"/>
    <property type="evidence" value="ECO:0007669"/>
    <property type="project" value="TreeGrafter"/>
</dbReference>
<keyword evidence="3" id="KW-0949">S-adenosyl-L-methionine</keyword>